<dbReference type="InterPro" id="IPR013085">
    <property type="entry name" value="U1-CZ_Znf_C2H2"/>
</dbReference>
<accession>A0A1L9UTB3</accession>
<sequence>MSSNFFIFHCRIKPKFWCKQCKIFIRDTAFEKSQHEATAKHQGNLKRFLRDIHRSNEQQQRETQRAKNEVERLRQTVAGSADGKDGDAAPWKRAPAPAPKPQERPVSLEERKRQMAQLAEMGIAIPEEYRSEMALAGEWQTVSEKVVQSAEELKASQSLGVRKRKHEERDEEEEEAKQEAERFVSKAWGSRTRVYPGAQEDTDLDALLESTKDIKKGKPSASAEPAPEAEPEKASDSAKGQFLPVKPEGDAAAPETGEPSQVKQESETAPSAPETKEEPEDTPATGVVFKKRKAKVMRK</sequence>
<dbReference type="SUPFAM" id="SSF57667">
    <property type="entry name" value="beta-beta-alpha zinc fingers"/>
    <property type="match status" value="1"/>
</dbReference>
<dbReference type="GO" id="GO:0008270">
    <property type="term" value="F:zinc ion binding"/>
    <property type="evidence" value="ECO:0007669"/>
    <property type="project" value="UniProtKB-KW"/>
</dbReference>
<evidence type="ECO:0000256" key="1">
    <source>
        <dbReference type="ARBA" id="ARBA00022723"/>
    </source>
</evidence>
<dbReference type="VEuPathDB" id="FungiDB:ASPBRDRAFT_193498"/>
<gene>
    <name evidence="6" type="ORF">ASPBRDRAFT_193498</name>
</gene>
<dbReference type="InterPro" id="IPR036236">
    <property type="entry name" value="Znf_C2H2_sf"/>
</dbReference>
<feature type="region of interest" description="Disordered" evidence="4">
    <location>
        <begin position="156"/>
        <end position="299"/>
    </location>
</feature>
<proteinExistence type="predicted"/>
<evidence type="ECO:0000256" key="3">
    <source>
        <dbReference type="ARBA" id="ARBA00022833"/>
    </source>
</evidence>
<evidence type="ECO:0000256" key="4">
    <source>
        <dbReference type="SAM" id="MobiDB-lite"/>
    </source>
</evidence>
<dbReference type="RefSeq" id="XP_067482054.1">
    <property type="nucleotide sequence ID" value="XM_067620628.1"/>
</dbReference>
<feature type="compositionally biased region" description="Basic and acidic residues" evidence="4">
    <location>
        <begin position="101"/>
        <end position="111"/>
    </location>
</feature>
<dbReference type="SMART" id="SM00451">
    <property type="entry name" value="ZnF_U1"/>
    <property type="match status" value="1"/>
</dbReference>
<organism evidence="6 7">
    <name type="scientific">Aspergillus brasiliensis (strain CBS 101740 / IMI 381727 / IBT 21946)</name>
    <dbReference type="NCBI Taxonomy" id="767769"/>
    <lineage>
        <taxon>Eukaryota</taxon>
        <taxon>Fungi</taxon>
        <taxon>Dikarya</taxon>
        <taxon>Ascomycota</taxon>
        <taxon>Pezizomycotina</taxon>
        <taxon>Eurotiomycetes</taxon>
        <taxon>Eurotiomycetidae</taxon>
        <taxon>Eurotiales</taxon>
        <taxon>Aspergillaceae</taxon>
        <taxon>Aspergillus</taxon>
        <taxon>Aspergillus subgen. Circumdati</taxon>
    </lineage>
</organism>
<protein>
    <recommendedName>
        <fullName evidence="5">U1-type domain-containing protein</fullName>
    </recommendedName>
</protein>
<dbReference type="OrthoDB" id="191651at2759"/>
<feature type="compositionally biased region" description="Polar residues" evidence="4">
    <location>
        <begin position="258"/>
        <end position="269"/>
    </location>
</feature>
<keyword evidence="1" id="KW-0479">Metal-binding</keyword>
<dbReference type="Gene3D" id="3.30.160.60">
    <property type="entry name" value="Classic Zinc Finger"/>
    <property type="match status" value="1"/>
</dbReference>
<dbReference type="Pfam" id="PF06220">
    <property type="entry name" value="zf-U1"/>
    <property type="match status" value="1"/>
</dbReference>
<dbReference type="AlphaFoldDB" id="A0A1L9UTB3"/>
<evidence type="ECO:0000313" key="7">
    <source>
        <dbReference type="Proteomes" id="UP000184499"/>
    </source>
</evidence>
<dbReference type="STRING" id="767769.A0A1L9UTB3"/>
<evidence type="ECO:0000259" key="5">
    <source>
        <dbReference type="SMART" id="SM00451"/>
    </source>
</evidence>
<evidence type="ECO:0000256" key="2">
    <source>
        <dbReference type="ARBA" id="ARBA00022771"/>
    </source>
</evidence>
<evidence type="ECO:0000313" key="6">
    <source>
        <dbReference type="EMBL" id="OJJ74806.1"/>
    </source>
</evidence>
<dbReference type="GO" id="GO:0000398">
    <property type="term" value="P:mRNA splicing, via spliceosome"/>
    <property type="evidence" value="ECO:0007669"/>
    <property type="project" value="InterPro"/>
</dbReference>
<feature type="domain" description="U1-type" evidence="5">
    <location>
        <begin position="13"/>
        <end position="48"/>
    </location>
</feature>
<keyword evidence="3" id="KW-0862">Zinc</keyword>
<dbReference type="OMA" id="KSAPRYW"/>
<dbReference type="GO" id="GO:0003723">
    <property type="term" value="F:RNA binding"/>
    <property type="evidence" value="ECO:0007669"/>
    <property type="project" value="TreeGrafter"/>
</dbReference>
<dbReference type="GO" id="GO:0071011">
    <property type="term" value="C:precatalytic spliceosome"/>
    <property type="evidence" value="ECO:0007669"/>
    <property type="project" value="TreeGrafter"/>
</dbReference>
<keyword evidence="2" id="KW-0863">Zinc-finger</keyword>
<dbReference type="GeneID" id="93573116"/>
<feature type="compositionally biased region" description="Basic residues" evidence="4">
    <location>
        <begin position="289"/>
        <end position="299"/>
    </location>
</feature>
<dbReference type="InterPro" id="IPR003604">
    <property type="entry name" value="Matrin/U1-like-C_Znf_C2H2"/>
</dbReference>
<feature type="region of interest" description="Disordered" evidence="4">
    <location>
        <begin position="74"/>
        <end position="111"/>
    </location>
</feature>
<reference evidence="7" key="1">
    <citation type="journal article" date="2017" name="Genome Biol.">
        <title>Comparative genomics reveals high biological diversity and specific adaptations in the industrially and medically important fungal genus Aspergillus.</title>
        <authorList>
            <person name="de Vries R.P."/>
            <person name="Riley R."/>
            <person name="Wiebenga A."/>
            <person name="Aguilar-Osorio G."/>
            <person name="Amillis S."/>
            <person name="Uchima C.A."/>
            <person name="Anderluh G."/>
            <person name="Asadollahi M."/>
            <person name="Askin M."/>
            <person name="Barry K."/>
            <person name="Battaglia E."/>
            <person name="Bayram O."/>
            <person name="Benocci T."/>
            <person name="Braus-Stromeyer S.A."/>
            <person name="Caldana C."/>
            <person name="Canovas D."/>
            <person name="Cerqueira G.C."/>
            <person name="Chen F."/>
            <person name="Chen W."/>
            <person name="Choi C."/>
            <person name="Clum A."/>
            <person name="Dos Santos R.A."/>
            <person name="Damasio A.R."/>
            <person name="Diallinas G."/>
            <person name="Emri T."/>
            <person name="Fekete E."/>
            <person name="Flipphi M."/>
            <person name="Freyberg S."/>
            <person name="Gallo A."/>
            <person name="Gournas C."/>
            <person name="Habgood R."/>
            <person name="Hainaut M."/>
            <person name="Harispe M.L."/>
            <person name="Henrissat B."/>
            <person name="Hilden K.S."/>
            <person name="Hope R."/>
            <person name="Hossain A."/>
            <person name="Karabika E."/>
            <person name="Karaffa L."/>
            <person name="Karanyi Z."/>
            <person name="Krasevec N."/>
            <person name="Kuo A."/>
            <person name="Kusch H."/>
            <person name="LaButti K."/>
            <person name="Lagendijk E.L."/>
            <person name="Lapidus A."/>
            <person name="Levasseur A."/>
            <person name="Lindquist E."/>
            <person name="Lipzen A."/>
            <person name="Logrieco A.F."/>
            <person name="MacCabe A."/>
            <person name="Maekelae M.R."/>
            <person name="Malavazi I."/>
            <person name="Melin P."/>
            <person name="Meyer V."/>
            <person name="Mielnichuk N."/>
            <person name="Miskei M."/>
            <person name="Molnar A.P."/>
            <person name="Mule G."/>
            <person name="Ngan C.Y."/>
            <person name="Orejas M."/>
            <person name="Orosz E."/>
            <person name="Ouedraogo J.P."/>
            <person name="Overkamp K.M."/>
            <person name="Park H.-S."/>
            <person name="Perrone G."/>
            <person name="Piumi F."/>
            <person name="Punt P.J."/>
            <person name="Ram A.F."/>
            <person name="Ramon A."/>
            <person name="Rauscher S."/>
            <person name="Record E."/>
            <person name="Riano-Pachon D.M."/>
            <person name="Robert V."/>
            <person name="Roehrig J."/>
            <person name="Ruller R."/>
            <person name="Salamov A."/>
            <person name="Salih N.S."/>
            <person name="Samson R.A."/>
            <person name="Sandor E."/>
            <person name="Sanguinetti M."/>
            <person name="Schuetze T."/>
            <person name="Sepcic K."/>
            <person name="Shelest E."/>
            <person name="Sherlock G."/>
            <person name="Sophianopoulou V."/>
            <person name="Squina F.M."/>
            <person name="Sun H."/>
            <person name="Susca A."/>
            <person name="Todd R.B."/>
            <person name="Tsang A."/>
            <person name="Unkles S.E."/>
            <person name="van de Wiele N."/>
            <person name="van Rossen-Uffink D."/>
            <person name="Oliveira J.V."/>
            <person name="Vesth T.C."/>
            <person name="Visser J."/>
            <person name="Yu J.-H."/>
            <person name="Zhou M."/>
            <person name="Andersen M.R."/>
            <person name="Archer D.B."/>
            <person name="Baker S.E."/>
            <person name="Benoit I."/>
            <person name="Brakhage A.A."/>
            <person name="Braus G.H."/>
            <person name="Fischer R."/>
            <person name="Frisvad J.C."/>
            <person name="Goldman G.H."/>
            <person name="Houbraken J."/>
            <person name="Oakley B."/>
            <person name="Pocsi I."/>
            <person name="Scazzocchio C."/>
            <person name="Seiboth B."/>
            <person name="vanKuyk P.A."/>
            <person name="Wortman J."/>
            <person name="Dyer P.S."/>
            <person name="Grigoriev I.V."/>
        </authorList>
    </citation>
    <scope>NUCLEOTIDE SEQUENCE [LARGE SCALE GENOMIC DNA]</scope>
    <source>
        <strain evidence="7">CBS 101740 / IMI 381727 / IBT 21946</strain>
    </source>
</reference>
<dbReference type="PANTHER" id="PTHR13173:SF10">
    <property type="entry name" value="WW DOMAIN-BINDING PROTEIN 4"/>
    <property type="match status" value="1"/>
</dbReference>
<dbReference type="EMBL" id="KV878681">
    <property type="protein sequence ID" value="OJJ74806.1"/>
    <property type="molecule type" value="Genomic_DNA"/>
</dbReference>
<dbReference type="Proteomes" id="UP000184499">
    <property type="component" value="Unassembled WGS sequence"/>
</dbReference>
<keyword evidence="7" id="KW-1185">Reference proteome</keyword>
<dbReference type="InterPro" id="IPR040023">
    <property type="entry name" value="WBP4"/>
</dbReference>
<dbReference type="PANTHER" id="PTHR13173">
    <property type="entry name" value="WW DOMAIN BINDING PROTEIN 4"/>
    <property type="match status" value="1"/>
</dbReference>
<name>A0A1L9UTB3_ASPBC</name>